<dbReference type="EMBL" id="CAVMJV010000038">
    <property type="protein sequence ID" value="CAK5079599.1"/>
    <property type="molecule type" value="Genomic_DNA"/>
</dbReference>
<keyword evidence="2" id="KW-1185">Reference proteome</keyword>
<sequence>MQNLSQPYSFSNSSVDYLAIKNEYVDTPKPNITYGLLILLIQYTLLLPIIIICWVFMLRFLRRHGYITQVQAEELAQTMQSLPLRDIQRFTQIFHNFFTCYWFI</sequence>
<protein>
    <submittedName>
        <fullName evidence="1">Uncharacterized protein</fullName>
    </submittedName>
</protein>
<evidence type="ECO:0000313" key="2">
    <source>
        <dbReference type="Proteomes" id="UP001497535"/>
    </source>
</evidence>
<proteinExistence type="predicted"/>
<name>A0ACB0ZKV6_MELEN</name>
<dbReference type="Proteomes" id="UP001497535">
    <property type="component" value="Unassembled WGS sequence"/>
</dbReference>
<organism evidence="1 2">
    <name type="scientific">Meloidogyne enterolobii</name>
    <name type="common">Root-knot nematode worm</name>
    <name type="synonym">Meloidogyne mayaguensis</name>
    <dbReference type="NCBI Taxonomy" id="390850"/>
    <lineage>
        <taxon>Eukaryota</taxon>
        <taxon>Metazoa</taxon>
        <taxon>Ecdysozoa</taxon>
        <taxon>Nematoda</taxon>
        <taxon>Chromadorea</taxon>
        <taxon>Rhabditida</taxon>
        <taxon>Tylenchina</taxon>
        <taxon>Tylenchomorpha</taxon>
        <taxon>Tylenchoidea</taxon>
        <taxon>Meloidogynidae</taxon>
        <taxon>Meloidogyninae</taxon>
        <taxon>Meloidogyne</taxon>
    </lineage>
</organism>
<gene>
    <name evidence="1" type="ORF">MENTE1834_LOCUS26723</name>
</gene>
<comment type="caution">
    <text evidence="1">The sequence shown here is derived from an EMBL/GenBank/DDBJ whole genome shotgun (WGS) entry which is preliminary data.</text>
</comment>
<reference evidence="1" key="1">
    <citation type="submission" date="2023-11" db="EMBL/GenBank/DDBJ databases">
        <authorList>
            <person name="Poullet M."/>
        </authorList>
    </citation>
    <scope>NUCLEOTIDE SEQUENCE</scope>
    <source>
        <strain evidence="1">E1834</strain>
    </source>
</reference>
<accession>A0ACB0ZKV6</accession>
<evidence type="ECO:0000313" key="1">
    <source>
        <dbReference type="EMBL" id="CAK5079599.1"/>
    </source>
</evidence>